<dbReference type="InterPro" id="IPR009875">
    <property type="entry name" value="PilZ_domain"/>
</dbReference>
<feature type="domain" description="PilZ" evidence="1">
    <location>
        <begin position="90"/>
        <end position="163"/>
    </location>
</feature>
<name>A0A926NZJ6_9HYPH</name>
<dbReference type="AlphaFoldDB" id="A0A926NZJ6"/>
<organism evidence="2 3">
    <name type="scientific">Roseibium aggregatum</name>
    <dbReference type="NCBI Taxonomy" id="187304"/>
    <lineage>
        <taxon>Bacteria</taxon>
        <taxon>Pseudomonadati</taxon>
        <taxon>Pseudomonadota</taxon>
        <taxon>Alphaproteobacteria</taxon>
        <taxon>Hyphomicrobiales</taxon>
        <taxon>Stappiaceae</taxon>
        <taxon>Roseibium</taxon>
    </lineage>
</organism>
<evidence type="ECO:0000313" key="3">
    <source>
        <dbReference type="Proteomes" id="UP000598467"/>
    </source>
</evidence>
<dbReference type="SUPFAM" id="SSF141371">
    <property type="entry name" value="PilZ domain-like"/>
    <property type="match status" value="1"/>
</dbReference>
<comment type="caution">
    <text evidence="2">The sequence shown here is derived from an EMBL/GenBank/DDBJ whole genome shotgun (WGS) entry which is preliminary data.</text>
</comment>
<evidence type="ECO:0000259" key="1">
    <source>
        <dbReference type="Pfam" id="PF07238"/>
    </source>
</evidence>
<dbReference type="EMBL" id="JABFCZ010000010">
    <property type="protein sequence ID" value="MBD1546648.1"/>
    <property type="molecule type" value="Genomic_DNA"/>
</dbReference>
<dbReference type="Proteomes" id="UP000598467">
    <property type="component" value="Unassembled WGS sequence"/>
</dbReference>
<dbReference type="GO" id="GO:0035438">
    <property type="term" value="F:cyclic-di-GMP binding"/>
    <property type="evidence" value="ECO:0007669"/>
    <property type="project" value="InterPro"/>
</dbReference>
<dbReference type="Pfam" id="PF07238">
    <property type="entry name" value="PilZ"/>
    <property type="match status" value="1"/>
</dbReference>
<gene>
    <name evidence="2" type="ORF">HK439_10270</name>
</gene>
<proteinExistence type="predicted"/>
<reference evidence="2" key="1">
    <citation type="submission" date="2020-05" db="EMBL/GenBank/DDBJ databases">
        <title>Identification of trans-AT polyketide cluster in two marine bacteria, producers of a novel glutaramide-containing polyketide sesbanimide D and analogs.</title>
        <authorList>
            <person name="Kacar D."/>
            <person name="Rodriguez P."/>
            <person name="Canedo L."/>
            <person name="Gonzalez E."/>
            <person name="Galan B."/>
            <person name="De La Calle F."/>
            <person name="Garcia J.L."/>
        </authorList>
    </citation>
    <scope>NUCLEOTIDE SEQUENCE</scope>
    <source>
        <strain evidence="2">PHM038</strain>
    </source>
</reference>
<sequence>MLGLTHLQDKQDTSEEVLVIDLDNLACIKAVVSNVSEWGCRLTSDHIGELHKHIGIRFSEDEKLIKAHVTSVKGNDAAILFPKGDSMGHEQRRESRHKVSIPVTISDKEDIMEIPGTIVDAGQHGCRVIAEGLQSLPDEILLNIKKFDKPIKGEFAWRNETSAGIHLLWNDHLHMSGPI</sequence>
<protein>
    <submittedName>
        <fullName evidence="2">PilZ domain-containing protein</fullName>
    </submittedName>
</protein>
<evidence type="ECO:0000313" key="2">
    <source>
        <dbReference type="EMBL" id="MBD1546648.1"/>
    </source>
</evidence>
<dbReference type="RefSeq" id="WP_190291320.1">
    <property type="nucleotide sequence ID" value="NZ_JABFCZ010000010.1"/>
</dbReference>
<accession>A0A926NZJ6</accession>